<gene>
    <name evidence="3" type="ORF">BXZ70DRAFT_1010641</name>
</gene>
<reference evidence="3" key="1">
    <citation type="journal article" date="2021" name="New Phytol.">
        <title>Evolutionary innovations through gain and loss of genes in the ectomycorrhizal Boletales.</title>
        <authorList>
            <person name="Wu G."/>
            <person name="Miyauchi S."/>
            <person name="Morin E."/>
            <person name="Kuo A."/>
            <person name="Drula E."/>
            <person name="Varga T."/>
            <person name="Kohler A."/>
            <person name="Feng B."/>
            <person name="Cao Y."/>
            <person name="Lipzen A."/>
            <person name="Daum C."/>
            <person name="Hundley H."/>
            <person name="Pangilinan J."/>
            <person name="Johnson J."/>
            <person name="Barry K."/>
            <person name="LaButti K."/>
            <person name="Ng V."/>
            <person name="Ahrendt S."/>
            <person name="Min B."/>
            <person name="Choi I.G."/>
            <person name="Park H."/>
            <person name="Plett J.M."/>
            <person name="Magnuson J."/>
            <person name="Spatafora J.W."/>
            <person name="Nagy L.G."/>
            <person name="Henrissat B."/>
            <person name="Grigoriev I.V."/>
            <person name="Yang Z.L."/>
            <person name="Xu J."/>
            <person name="Martin F.M."/>
        </authorList>
    </citation>
    <scope>NUCLEOTIDE SEQUENCE</scope>
    <source>
        <strain evidence="3">KKN 215</strain>
    </source>
</reference>
<dbReference type="SMART" id="SM00225">
    <property type="entry name" value="BTB"/>
    <property type="match status" value="1"/>
</dbReference>
<dbReference type="EMBL" id="JAEVFJ010000030">
    <property type="protein sequence ID" value="KAH8093157.1"/>
    <property type="molecule type" value="Genomic_DNA"/>
</dbReference>
<feature type="domain" description="BTB" evidence="2">
    <location>
        <begin position="21"/>
        <end position="93"/>
    </location>
</feature>
<dbReference type="SUPFAM" id="SSF54695">
    <property type="entry name" value="POZ domain"/>
    <property type="match status" value="1"/>
</dbReference>
<comment type="caution">
    <text evidence="3">The sequence shown here is derived from an EMBL/GenBank/DDBJ whole genome shotgun (WGS) entry which is preliminary data.</text>
</comment>
<feature type="compositionally biased region" description="Polar residues" evidence="1">
    <location>
        <begin position="537"/>
        <end position="555"/>
    </location>
</feature>
<evidence type="ECO:0000256" key="1">
    <source>
        <dbReference type="SAM" id="MobiDB-lite"/>
    </source>
</evidence>
<sequence>MSSSTNTTPTRAEPPFHGHRADVVLRTCDNVDFYAHMNVLSLASPFFDKMFGLPQADTPTSFSTGATVDHSSIPAIPFEEDSQTTDYLLRLLYPIPDPPPPTDLAAVVKVLEAAVKYEMEVAAISSRALFRGYVDANPLLSFALACRLHLEDEARLAARRFKNDLSSSSHYFTCRENKQHDHFTSGVNHTCSSENCCLGPFEHTTIGKSWVTVMKEISAGCWFRLLRFVMLPSIPDQDITFCKPPKPPAQPNLAPESPIPVTLRLAHNTDVVARWPYDIALQSFDGQTVLTHQLLLALGGATSILQLARDPECPTYEDVPLINVNMDGKTLICLIRICHPFSDICHTADNNPDSPSSVTPDVLGNILVAAQRYGMAPVLEKSRQSFRRQCLDSPLQAYFTAVRLGWSVEARETARAVVHKRILEEMVYVPQMEDCSAETLYRLYRYHHNFRKAGAEISSSYRTTTYSQADALLQITDDGYSVAGVPVVAFPVVARRCYRVKKMIPSRHEIMVESCAFLRDVNVATSSVVLELDEPKNSSPPTESTTEVEASASDA</sequence>
<protein>
    <recommendedName>
        <fullName evidence="2">BTB domain-containing protein</fullName>
    </recommendedName>
</protein>
<dbReference type="AlphaFoldDB" id="A0A8K0UI05"/>
<proteinExistence type="predicted"/>
<dbReference type="InterPro" id="IPR011333">
    <property type="entry name" value="SKP1/BTB/POZ_sf"/>
</dbReference>
<accession>A0A8K0UI05</accession>
<dbReference type="OrthoDB" id="3357985at2759"/>
<evidence type="ECO:0000313" key="4">
    <source>
        <dbReference type="Proteomes" id="UP000813824"/>
    </source>
</evidence>
<feature type="region of interest" description="Disordered" evidence="1">
    <location>
        <begin position="533"/>
        <end position="555"/>
    </location>
</feature>
<dbReference type="PROSITE" id="PS50097">
    <property type="entry name" value="BTB"/>
    <property type="match status" value="1"/>
</dbReference>
<evidence type="ECO:0000313" key="3">
    <source>
        <dbReference type="EMBL" id="KAH8093157.1"/>
    </source>
</evidence>
<dbReference type="InterPro" id="IPR000210">
    <property type="entry name" value="BTB/POZ_dom"/>
</dbReference>
<dbReference type="Pfam" id="PF00651">
    <property type="entry name" value="BTB"/>
    <property type="match status" value="1"/>
</dbReference>
<name>A0A8K0UI05_9AGAR</name>
<organism evidence="3 4">
    <name type="scientific">Cristinia sonorae</name>
    <dbReference type="NCBI Taxonomy" id="1940300"/>
    <lineage>
        <taxon>Eukaryota</taxon>
        <taxon>Fungi</taxon>
        <taxon>Dikarya</taxon>
        <taxon>Basidiomycota</taxon>
        <taxon>Agaricomycotina</taxon>
        <taxon>Agaricomycetes</taxon>
        <taxon>Agaricomycetidae</taxon>
        <taxon>Agaricales</taxon>
        <taxon>Pleurotineae</taxon>
        <taxon>Stephanosporaceae</taxon>
        <taxon>Cristinia</taxon>
    </lineage>
</organism>
<evidence type="ECO:0000259" key="2">
    <source>
        <dbReference type="PROSITE" id="PS50097"/>
    </source>
</evidence>
<dbReference type="Gene3D" id="3.30.710.10">
    <property type="entry name" value="Potassium Channel Kv1.1, Chain A"/>
    <property type="match status" value="1"/>
</dbReference>
<keyword evidence="4" id="KW-1185">Reference proteome</keyword>
<dbReference type="CDD" id="cd18186">
    <property type="entry name" value="BTB_POZ_ZBTB_KLHL-like"/>
    <property type="match status" value="1"/>
</dbReference>
<dbReference type="Proteomes" id="UP000813824">
    <property type="component" value="Unassembled WGS sequence"/>
</dbReference>